<protein>
    <submittedName>
        <fullName evidence="1">Uncharacterized protein</fullName>
    </submittedName>
</protein>
<dbReference type="Proteomes" id="UP000276133">
    <property type="component" value="Unassembled WGS sequence"/>
</dbReference>
<comment type="caution">
    <text evidence="1">The sequence shown here is derived from an EMBL/GenBank/DDBJ whole genome shotgun (WGS) entry which is preliminary data.</text>
</comment>
<dbReference type="EMBL" id="REGN01003386">
    <property type="protein sequence ID" value="RNA22887.1"/>
    <property type="molecule type" value="Genomic_DNA"/>
</dbReference>
<evidence type="ECO:0000313" key="2">
    <source>
        <dbReference type="Proteomes" id="UP000276133"/>
    </source>
</evidence>
<dbReference type="AlphaFoldDB" id="A0A3M7RHG2"/>
<accession>A0A3M7RHG2</accession>
<evidence type="ECO:0000313" key="1">
    <source>
        <dbReference type="EMBL" id="RNA22887.1"/>
    </source>
</evidence>
<gene>
    <name evidence="1" type="ORF">BpHYR1_019302</name>
</gene>
<reference evidence="1 2" key="1">
    <citation type="journal article" date="2018" name="Sci. Rep.">
        <title>Genomic signatures of local adaptation to the degree of environmental predictability in rotifers.</title>
        <authorList>
            <person name="Franch-Gras L."/>
            <person name="Hahn C."/>
            <person name="Garcia-Roger E.M."/>
            <person name="Carmona M.J."/>
            <person name="Serra M."/>
            <person name="Gomez A."/>
        </authorList>
    </citation>
    <scope>NUCLEOTIDE SEQUENCE [LARGE SCALE GENOMIC DNA]</scope>
    <source>
        <strain evidence="1">HYR1</strain>
    </source>
</reference>
<keyword evidence="2" id="KW-1185">Reference proteome</keyword>
<organism evidence="1 2">
    <name type="scientific">Brachionus plicatilis</name>
    <name type="common">Marine rotifer</name>
    <name type="synonym">Brachionus muelleri</name>
    <dbReference type="NCBI Taxonomy" id="10195"/>
    <lineage>
        <taxon>Eukaryota</taxon>
        <taxon>Metazoa</taxon>
        <taxon>Spiralia</taxon>
        <taxon>Gnathifera</taxon>
        <taxon>Rotifera</taxon>
        <taxon>Eurotatoria</taxon>
        <taxon>Monogononta</taxon>
        <taxon>Pseudotrocha</taxon>
        <taxon>Ploima</taxon>
        <taxon>Brachionidae</taxon>
        <taxon>Brachionus</taxon>
    </lineage>
</organism>
<proteinExistence type="predicted"/>
<name>A0A3M7RHG2_BRAPC</name>
<sequence length="94" mass="10462">MVSSENSSNVSSTTVSLVCSLRPNQHMSTNYRPATNFSLVKSIIVQSPNLMAICSSYLFVKLKNWLPLHATPCQGLARTLVQHSMLSYFNKLVE</sequence>